<evidence type="ECO:0000313" key="3">
    <source>
        <dbReference type="EMBL" id="MBC5754193.1"/>
    </source>
</evidence>
<proteinExistence type="predicted"/>
<dbReference type="EMBL" id="JACOQH010000006">
    <property type="protein sequence ID" value="MBC5754193.1"/>
    <property type="molecule type" value="Genomic_DNA"/>
</dbReference>
<dbReference type="RefSeq" id="WP_186982308.1">
    <property type="nucleotide sequence ID" value="NZ_JACOQH010000006.1"/>
</dbReference>
<reference evidence="3 4" key="1">
    <citation type="submission" date="2020-08" db="EMBL/GenBank/DDBJ databases">
        <title>Genome public.</title>
        <authorList>
            <person name="Liu C."/>
            <person name="Sun Q."/>
        </authorList>
    </citation>
    <scope>NUCLEOTIDE SEQUENCE [LARGE SCALE GENOMIC DNA]</scope>
    <source>
        <strain evidence="3 4">BX0805</strain>
    </source>
</reference>
<keyword evidence="4" id="KW-1185">Reference proteome</keyword>
<evidence type="ECO:0000259" key="2">
    <source>
        <dbReference type="Pfam" id="PF19623"/>
    </source>
</evidence>
<feature type="domain" description="DUF6128" evidence="2">
    <location>
        <begin position="207"/>
        <end position="294"/>
    </location>
</feature>
<protein>
    <recommendedName>
        <fullName evidence="2">DUF6128 domain-containing protein</fullName>
    </recommendedName>
</protein>
<comment type="caution">
    <text evidence="3">The sequence shown here is derived from an EMBL/GenBank/DDBJ whole genome shotgun (WGS) entry which is preliminary data.</text>
</comment>
<name>A0ABR7IB67_9FIRM</name>
<feature type="compositionally biased region" description="Polar residues" evidence="1">
    <location>
        <begin position="156"/>
        <end position="165"/>
    </location>
</feature>
<feature type="compositionally biased region" description="Acidic residues" evidence="1">
    <location>
        <begin position="136"/>
        <end position="148"/>
    </location>
</feature>
<feature type="region of interest" description="Disordered" evidence="1">
    <location>
        <begin position="130"/>
        <end position="177"/>
    </location>
</feature>
<sequence>MQRFVTYIYAYENNNKNQNVGFAKVDIRGDYCQVEIHLKRTGYTNVKCPVYLFVRENEVIVGVEIGEIALVNGCGDFVRQLNCNGVGETPYCMKDMKGILIFLDNTVMFASQWDEKAIYRENFKPYEETKEIPVEQAEDAAEEPEESGQMEKLQVESVQAQQSREQQTEELQPEAQRSGDMWMDLWEKLNGMYGAKNLFENMPEISGIHMELKDLRELPKKYWYLGSNSFLLHGFFNYRHLLLGKVENESGRKWFIGVPGIYQNQEKVLAAVFGFPEFRQEKDTGVKTGQFGYWYRFMDE</sequence>
<accession>A0ABR7IB67</accession>
<dbReference type="Pfam" id="PF19623">
    <property type="entry name" value="DUF6128"/>
    <property type="match status" value="1"/>
</dbReference>
<gene>
    <name evidence="3" type="ORF">H8Z76_09255</name>
</gene>
<organism evidence="3 4">
    <name type="scientific">Roseburia yibonii</name>
    <dbReference type="NCBI Taxonomy" id="2763063"/>
    <lineage>
        <taxon>Bacteria</taxon>
        <taxon>Bacillati</taxon>
        <taxon>Bacillota</taxon>
        <taxon>Clostridia</taxon>
        <taxon>Lachnospirales</taxon>
        <taxon>Lachnospiraceae</taxon>
        <taxon>Roseburia</taxon>
    </lineage>
</organism>
<dbReference type="Proteomes" id="UP000621540">
    <property type="component" value="Unassembled WGS sequence"/>
</dbReference>
<dbReference type="InterPro" id="IPR046131">
    <property type="entry name" value="DUF6128"/>
</dbReference>
<evidence type="ECO:0000313" key="4">
    <source>
        <dbReference type="Proteomes" id="UP000621540"/>
    </source>
</evidence>
<evidence type="ECO:0000256" key="1">
    <source>
        <dbReference type="SAM" id="MobiDB-lite"/>
    </source>
</evidence>